<feature type="region of interest" description="Disordered" evidence="8">
    <location>
        <begin position="73"/>
        <end position="98"/>
    </location>
</feature>
<keyword evidence="4" id="KW-0010">Activator</keyword>
<comment type="caution">
    <text evidence="10">The sequence shown here is derived from an EMBL/GenBank/DDBJ whole genome shotgun (WGS) entry which is preliminary data.</text>
</comment>
<feature type="domain" description="DOG1" evidence="9">
    <location>
        <begin position="262"/>
        <end position="507"/>
    </location>
</feature>
<keyword evidence="6" id="KW-0539">Nucleus</keyword>
<evidence type="ECO:0000256" key="8">
    <source>
        <dbReference type="SAM" id="MobiDB-lite"/>
    </source>
</evidence>
<sequence length="507" mass="55172">MDSGGISSDEHGGGGAQSNISQKEKKVFEYPLMASGSNNNNNDHHHMITTTPELALHHHHHHHHMDHMISPFHHQTSTSPFPMMQSSPSSSSPALPGTFNISKDGTAYDLGELDQALFLYLDGQDHHSPQEQRQGSGVRPHTLNIFPSQPMHVEPSSSTAAPKGSSSSTGLVSPAASGSQQRSSQPSMPSSNPRNDVASPPQTAKVVKAYVQQLETCRMRLTQLEQEIQRARSQGFHLGGSALLAGEQGLQVAMGNVHSDAANLFDIEYARWLEEHHRLMAELRHAMEDHLSENELRVLVDSCLALYDQVMNLKNMIAKSDVFHLLSGMWATPAERCFMWIGGFRPSELIKVIVTQIEPLTEQQVVGVCGLQQSTREAEEALSQGLEALNQSLTHTITSDSLIIPPNMNTYMAQMALAINKLSTLEGFSSPANASPAGPDPDDPAGSAVFPGHRRVLPPPPCPQLPVGGAASPGKFCLERSMQMHLFGKNGDDPYRETFEYASTSIP</sequence>
<dbReference type="GO" id="GO:0006351">
    <property type="term" value="P:DNA-templated transcription"/>
    <property type="evidence" value="ECO:0007669"/>
    <property type="project" value="InterPro"/>
</dbReference>
<evidence type="ECO:0000256" key="2">
    <source>
        <dbReference type="ARBA" id="ARBA00023015"/>
    </source>
</evidence>
<evidence type="ECO:0000256" key="4">
    <source>
        <dbReference type="ARBA" id="ARBA00023159"/>
    </source>
</evidence>
<keyword evidence="11" id="KW-1185">Reference proteome</keyword>
<dbReference type="AlphaFoldDB" id="A0AAE1WFS9"/>
<feature type="compositionally biased region" description="Low complexity" evidence="8">
    <location>
        <begin position="155"/>
        <end position="191"/>
    </location>
</feature>
<evidence type="ECO:0000259" key="9">
    <source>
        <dbReference type="PROSITE" id="PS51806"/>
    </source>
</evidence>
<feature type="region of interest" description="Disordered" evidence="8">
    <location>
        <begin position="126"/>
        <end position="202"/>
    </location>
</feature>
<comment type="subcellular location">
    <subcellularLocation>
        <location evidence="1">Nucleus</location>
    </subcellularLocation>
</comment>
<evidence type="ECO:0000256" key="5">
    <source>
        <dbReference type="ARBA" id="ARBA00023163"/>
    </source>
</evidence>
<feature type="coiled-coil region" evidence="7">
    <location>
        <begin position="207"/>
        <end position="234"/>
    </location>
</feature>
<organism evidence="10 11">
    <name type="scientific">Sesamum angolense</name>
    <dbReference type="NCBI Taxonomy" id="2727404"/>
    <lineage>
        <taxon>Eukaryota</taxon>
        <taxon>Viridiplantae</taxon>
        <taxon>Streptophyta</taxon>
        <taxon>Embryophyta</taxon>
        <taxon>Tracheophyta</taxon>
        <taxon>Spermatophyta</taxon>
        <taxon>Magnoliopsida</taxon>
        <taxon>eudicotyledons</taxon>
        <taxon>Gunneridae</taxon>
        <taxon>Pentapetalae</taxon>
        <taxon>asterids</taxon>
        <taxon>lamiids</taxon>
        <taxon>Lamiales</taxon>
        <taxon>Pedaliaceae</taxon>
        <taxon>Sesamum</taxon>
    </lineage>
</organism>
<dbReference type="PROSITE" id="PS51806">
    <property type="entry name" value="DOG1"/>
    <property type="match status" value="1"/>
</dbReference>
<evidence type="ECO:0000313" key="10">
    <source>
        <dbReference type="EMBL" id="KAK4392429.1"/>
    </source>
</evidence>
<reference evidence="10" key="2">
    <citation type="journal article" date="2024" name="Plant">
        <title>Genomic evolution and insights into agronomic trait innovations of Sesamum species.</title>
        <authorList>
            <person name="Miao H."/>
            <person name="Wang L."/>
            <person name="Qu L."/>
            <person name="Liu H."/>
            <person name="Sun Y."/>
            <person name="Le M."/>
            <person name="Wang Q."/>
            <person name="Wei S."/>
            <person name="Zheng Y."/>
            <person name="Lin W."/>
            <person name="Duan Y."/>
            <person name="Cao H."/>
            <person name="Xiong S."/>
            <person name="Wang X."/>
            <person name="Wei L."/>
            <person name="Li C."/>
            <person name="Ma Q."/>
            <person name="Ju M."/>
            <person name="Zhao R."/>
            <person name="Li G."/>
            <person name="Mu C."/>
            <person name="Tian Q."/>
            <person name="Mei H."/>
            <person name="Zhang T."/>
            <person name="Gao T."/>
            <person name="Zhang H."/>
        </authorList>
    </citation>
    <scope>NUCLEOTIDE SEQUENCE</scope>
    <source>
        <strain evidence="10">K16</strain>
    </source>
</reference>
<dbReference type="GO" id="GO:0005634">
    <property type="term" value="C:nucleus"/>
    <property type="evidence" value="ECO:0007669"/>
    <property type="project" value="UniProtKB-SubCell"/>
</dbReference>
<name>A0AAE1WFS9_9LAMI</name>
<dbReference type="InterPro" id="IPR025422">
    <property type="entry name" value="TGA_domain"/>
</dbReference>
<feature type="compositionally biased region" description="Low complexity" evidence="8">
    <location>
        <begin position="76"/>
        <end position="93"/>
    </location>
</feature>
<keyword evidence="2" id="KW-0805">Transcription regulation</keyword>
<keyword evidence="7" id="KW-0175">Coiled coil</keyword>
<evidence type="ECO:0000256" key="6">
    <source>
        <dbReference type="ARBA" id="ARBA00023242"/>
    </source>
</evidence>
<evidence type="ECO:0000256" key="3">
    <source>
        <dbReference type="ARBA" id="ARBA00023125"/>
    </source>
</evidence>
<evidence type="ECO:0000256" key="1">
    <source>
        <dbReference type="ARBA" id="ARBA00004123"/>
    </source>
</evidence>
<gene>
    <name evidence="10" type="ORF">Sango_2020700</name>
</gene>
<dbReference type="Proteomes" id="UP001289374">
    <property type="component" value="Unassembled WGS sequence"/>
</dbReference>
<keyword evidence="5" id="KW-0804">Transcription</keyword>
<reference evidence="10" key="1">
    <citation type="submission" date="2020-06" db="EMBL/GenBank/DDBJ databases">
        <authorList>
            <person name="Li T."/>
            <person name="Hu X."/>
            <person name="Zhang T."/>
            <person name="Song X."/>
            <person name="Zhang H."/>
            <person name="Dai N."/>
            <person name="Sheng W."/>
            <person name="Hou X."/>
            <person name="Wei L."/>
        </authorList>
    </citation>
    <scope>NUCLEOTIDE SEQUENCE</scope>
    <source>
        <strain evidence="10">K16</strain>
        <tissue evidence="10">Leaf</tissue>
    </source>
</reference>
<dbReference type="PANTHER" id="PTHR45693">
    <property type="entry name" value="TRANSCRIPTION FACTOR TGA9"/>
    <property type="match status" value="1"/>
</dbReference>
<dbReference type="PANTHER" id="PTHR45693:SF13">
    <property type="entry name" value="TRANSCRIPTION FACTOR TGA10"/>
    <property type="match status" value="1"/>
</dbReference>
<feature type="region of interest" description="Disordered" evidence="8">
    <location>
        <begin position="1"/>
        <end position="22"/>
    </location>
</feature>
<evidence type="ECO:0000313" key="11">
    <source>
        <dbReference type="Proteomes" id="UP001289374"/>
    </source>
</evidence>
<dbReference type="GO" id="GO:0043565">
    <property type="term" value="F:sequence-specific DNA binding"/>
    <property type="evidence" value="ECO:0007669"/>
    <property type="project" value="InterPro"/>
</dbReference>
<keyword evidence="3" id="KW-0238">DNA-binding</keyword>
<proteinExistence type="predicted"/>
<evidence type="ECO:0000256" key="7">
    <source>
        <dbReference type="SAM" id="Coils"/>
    </source>
</evidence>
<protein>
    <submittedName>
        <fullName evidence="10">BZIP transcription factor TGA10</fullName>
    </submittedName>
</protein>
<accession>A0AAE1WFS9</accession>
<feature type="region of interest" description="Disordered" evidence="8">
    <location>
        <begin position="430"/>
        <end position="465"/>
    </location>
</feature>
<dbReference type="EMBL" id="JACGWL010000011">
    <property type="protein sequence ID" value="KAK4392429.1"/>
    <property type="molecule type" value="Genomic_DNA"/>
</dbReference>
<dbReference type="Pfam" id="PF14144">
    <property type="entry name" value="DOG1"/>
    <property type="match status" value="1"/>
</dbReference>